<reference evidence="1" key="1">
    <citation type="submission" date="2020-11" db="EMBL/GenBank/DDBJ databases">
        <authorList>
            <consortium name="DOE Joint Genome Institute"/>
            <person name="Ahrendt S."/>
            <person name="Riley R."/>
            <person name="Andreopoulos W."/>
            <person name="Labutti K."/>
            <person name="Pangilinan J."/>
            <person name="Ruiz-Duenas F.J."/>
            <person name="Barrasa J.M."/>
            <person name="Sanchez-Garcia M."/>
            <person name="Camarero S."/>
            <person name="Miyauchi S."/>
            <person name="Serrano A."/>
            <person name="Linde D."/>
            <person name="Babiker R."/>
            <person name="Drula E."/>
            <person name="Ayuso-Fernandez I."/>
            <person name="Pacheco R."/>
            <person name="Padilla G."/>
            <person name="Ferreira P."/>
            <person name="Barriuso J."/>
            <person name="Kellner H."/>
            <person name="Castanera R."/>
            <person name="Alfaro M."/>
            <person name="Ramirez L."/>
            <person name="Pisabarro A.G."/>
            <person name="Kuo A."/>
            <person name="Tritt A."/>
            <person name="Lipzen A."/>
            <person name="He G."/>
            <person name="Yan M."/>
            <person name="Ng V."/>
            <person name="Cullen D."/>
            <person name="Martin F."/>
            <person name="Rosso M.-N."/>
            <person name="Henrissat B."/>
            <person name="Hibbett D."/>
            <person name="Martinez A.T."/>
            <person name="Grigoriev I.V."/>
        </authorList>
    </citation>
    <scope>NUCLEOTIDE SEQUENCE</scope>
    <source>
        <strain evidence="1">CIRM-BRFM 674</strain>
    </source>
</reference>
<evidence type="ECO:0000313" key="1">
    <source>
        <dbReference type="EMBL" id="KAF9472336.1"/>
    </source>
</evidence>
<dbReference type="EMBL" id="MU155547">
    <property type="protein sequence ID" value="KAF9472336.1"/>
    <property type="molecule type" value="Genomic_DNA"/>
</dbReference>
<dbReference type="AlphaFoldDB" id="A0A9P5YQZ2"/>
<dbReference type="Proteomes" id="UP000807469">
    <property type="component" value="Unassembled WGS sequence"/>
</dbReference>
<comment type="caution">
    <text evidence="1">The sequence shown here is derived from an EMBL/GenBank/DDBJ whole genome shotgun (WGS) entry which is preliminary data.</text>
</comment>
<sequence length="142" mass="17127">MSKPLQYPIIACGYHVDLGYMANFLDLEPDDFRERVAVPTLEDWYFDLQVTREERPYYPRPCRYVYNDDTRDKVRVLMRTRLEVIRKLDDIKERLHEMESDVEKRDNFIKSLASMHRIQEPFDITTLTFDSGQWSPLPARDY</sequence>
<organism evidence="1 2">
    <name type="scientific">Pholiota conissans</name>
    <dbReference type="NCBI Taxonomy" id="109636"/>
    <lineage>
        <taxon>Eukaryota</taxon>
        <taxon>Fungi</taxon>
        <taxon>Dikarya</taxon>
        <taxon>Basidiomycota</taxon>
        <taxon>Agaricomycotina</taxon>
        <taxon>Agaricomycetes</taxon>
        <taxon>Agaricomycetidae</taxon>
        <taxon>Agaricales</taxon>
        <taxon>Agaricineae</taxon>
        <taxon>Strophariaceae</taxon>
        <taxon>Pholiota</taxon>
    </lineage>
</organism>
<keyword evidence="2" id="KW-1185">Reference proteome</keyword>
<protein>
    <submittedName>
        <fullName evidence="1">Uncharacterized protein</fullName>
    </submittedName>
</protein>
<evidence type="ECO:0000313" key="2">
    <source>
        <dbReference type="Proteomes" id="UP000807469"/>
    </source>
</evidence>
<name>A0A9P5YQZ2_9AGAR</name>
<accession>A0A9P5YQZ2</accession>
<proteinExistence type="predicted"/>
<dbReference type="OrthoDB" id="2848029at2759"/>
<gene>
    <name evidence="1" type="ORF">BDN70DRAFT_483457</name>
</gene>